<protein>
    <recommendedName>
        <fullName evidence="4">Ribosomal RNA small subunit methyltransferase G</fullName>
        <ecNumber evidence="4">2.1.1.-</ecNumber>
    </recommendedName>
    <alternativeName>
        <fullName evidence="4">16S rRNA 7-methylguanosine methyltransferase</fullName>
        <shortName evidence="4">16S rRNA m7G methyltransferase</shortName>
    </alternativeName>
</protein>
<evidence type="ECO:0000313" key="7">
    <source>
        <dbReference type="Proteomes" id="UP000679307"/>
    </source>
</evidence>
<dbReference type="Proteomes" id="UP000679307">
    <property type="component" value="Chromosome"/>
</dbReference>
<sequence length="263" mass="27201">MSDVSRGTPPVPDTARGVFSSEAMPGVEQYAALLASDGVVRGLIGPREVPRLWDRHLVNSMALAPAIAVGARVADVGSGAGLPGLVLAIGRPDLDVTLVEPLLRRTTFLTEVVDALGLDNVTVVRSRAEDLHGSALFDVVTSRAVAPLGRLLEWCMPLTSPDGHVLALKGSTAGEEIRAVRPLLARHGWAAPELVQVGPGGVEPVDVATGPGDDASTVRAVRVRWAEPARVSSTAGPPGGSGPRSGPSQRRGGRGGGRSRRGR</sequence>
<gene>
    <name evidence="4 6" type="primary">rsmG</name>
    <name evidence="6" type="ORF">ENKNEFLB_04484</name>
</gene>
<keyword evidence="1 4" id="KW-0489">Methyltransferase</keyword>
<comment type="subcellular location">
    <subcellularLocation>
        <location evidence="4">Cytoplasm</location>
    </subcellularLocation>
</comment>
<dbReference type="NCBIfam" id="TIGR00138">
    <property type="entry name" value="rsmG_gidB"/>
    <property type="match status" value="1"/>
</dbReference>
<feature type="binding site" evidence="4">
    <location>
        <position position="143"/>
    </location>
    <ligand>
        <name>S-adenosyl-L-methionine</name>
        <dbReference type="ChEBI" id="CHEBI:59789"/>
    </ligand>
</feature>
<proteinExistence type="inferred from homology"/>
<comment type="function">
    <text evidence="4">Specifically methylates the N7 position of a guanine in 16S rRNA.</text>
</comment>
<comment type="similarity">
    <text evidence="4">Belongs to the methyltransferase superfamily. RNA methyltransferase RsmG family.</text>
</comment>
<dbReference type="GO" id="GO:0032259">
    <property type="term" value="P:methylation"/>
    <property type="evidence" value="ECO:0007669"/>
    <property type="project" value="UniProtKB-KW"/>
</dbReference>
<dbReference type="EC" id="2.1.1.-" evidence="4"/>
<dbReference type="HAMAP" id="MF_00074">
    <property type="entry name" value="16SrRNA_methyltr_G"/>
    <property type="match status" value="1"/>
</dbReference>
<comment type="caution">
    <text evidence="4">Lacks conserved residue(s) required for the propagation of feature annotation.</text>
</comment>
<feature type="binding site" evidence="4">
    <location>
        <position position="77"/>
    </location>
    <ligand>
        <name>S-adenosyl-L-methionine</name>
        <dbReference type="ChEBI" id="CHEBI:59789"/>
    </ligand>
</feature>
<name>A0ABX8ENH5_9ACTN</name>
<feature type="region of interest" description="Disordered" evidence="5">
    <location>
        <begin position="224"/>
        <end position="263"/>
    </location>
</feature>
<accession>A0ABX8ENH5</accession>
<evidence type="ECO:0000256" key="5">
    <source>
        <dbReference type="SAM" id="MobiDB-lite"/>
    </source>
</evidence>
<evidence type="ECO:0000256" key="2">
    <source>
        <dbReference type="ARBA" id="ARBA00022679"/>
    </source>
</evidence>
<keyword evidence="3 4" id="KW-0949">S-adenosyl-L-methionine</keyword>
<evidence type="ECO:0000256" key="4">
    <source>
        <dbReference type="HAMAP-Rule" id="MF_00074"/>
    </source>
</evidence>
<keyword evidence="4" id="KW-0698">rRNA processing</keyword>
<reference evidence="6 7" key="1">
    <citation type="submission" date="2021-05" db="EMBL/GenBank/DDBJ databases">
        <title>Complete genome of Nocardioides aquaticus KCTC 9944T isolated from meromictic and hypersaline Ekho Lake, Antarctica.</title>
        <authorList>
            <person name="Hwang K."/>
            <person name="Kim K.M."/>
            <person name="Choe H."/>
        </authorList>
    </citation>
    <scope>NUCLEOTIDE SEQUENCE [LARGE SCALE GENOMIC DNA]</scope>
    <source>
        <strain evidence="6 7">KCTC 9944</strain>
    </source>
</reference>
<dbReference type="CDD" id="cd02440">
    <property type="entry name" value="AdoMet_MTases"/>
    <property type="match status" value="1"/>
</dbReference>
<dbReference type="EMBL" id="CP075371">
    <property type="protein sequence ID" value="QVT82065.1"/>
    <property type="molecule type" value="Genomic_DNA"/>
</dbReference>
<evidence type="ECO:0000313" key="6">
    <source>
        <dbReference type="EMBL" id="QVT82065.1"/>
    </source>
</evidence>
<dbReference type="InterPro" id="IPR003682">
    <property type="entry name" value="rRNA_ssu_MeTfrase_G"/>
</dbReference>
<evidence type="ECO:0000256" key="1">
    <source>
        <dbReference type="ARBA" id="ARBA00022603"/>
    </source>
</evidence>
<feature type="compositionally biased region" description="Basic residues" evidence="5">
    <location>
        <begin position="251"/>
        <end position="263"/>
    </location>
</feature>
<dbReference type="Pfam" id="PF02527">
    <property type="entry name" value="GidB"/>
    <property type="match status" value="1"/>
</dbReference>
<organism evidence="6 7">
    <name type="scientific">Nocardioides aquaticus</name>
    <dbReference type="NCBI Taxonomy" id="160826"/>
    <lineage>
        <taxon>Bacteria</taxon>
        <taxon>Bacillati</taxon>
        <taxon>Actinomycetota</taxon>
        <taxon>Actinomycetes</taxon>
        <taxon>Propionibacteriales</taxon>
        <taxon>Nocardioidaceae</taxon>
        <taxon>Nocardioides</taxon>
    </lineage>
</organism>
<keyword evidence="4" id="KW-0963">Cytoplasm</keyword>
<keyword evidence="2 4" id="KW-0808">Transferase</keyword>
<dbReference type="PANTHER" id="PTHR31760">
    <property type="entry name" value="S-ADENOSYL-L-METHIONINE-DEPENDENT METHYLTRANSFERASES SUPERFAMILY PROTEIN"/>
    <property type="match status" value="1"/>
</dbReference>
<keyword evidence="7" id="KW-1185">Reference proteome</keyword>
<evidence type="ECO:0000256" key="3">
    <source>
        <dbReference type="ARBA" id="ARBA00022691"/>
    </source>
</evidence>
<feature type="binding site" evidence="4">
    <location>
        <position position="82"/>
    </location>
    <ligand>
        <name>S-adenosyl-L-methionine</name>
        <dbReference type="ChEBI" id="CHEBI:59789"/>
    </ligand>
</feature>
<dbReference type="PANTHER" id="PTHR31760:SF0">
    <property type="entry name" value="S-ADENOSYL-L-METHIONINE-DEPENDENT METHYLTRANSFERASES SUPERFAMILY PROTEIN"/>
    <property type="match status" value="1"/>
</dbReference>
<dbReference type="GO" id="GO:0008168">
    <property type="term" value="F:methyltransferase activity"/>
    <property type="evidence" value="ECO:0007669"/>
    <property type="project" value="UniProtKB-KW"/>
</dbReference>
<feature type="binding site" evidence="4">
    <location>
        <begin position="128"/>
        <end position="129"/>
    </location>
    <ligand>
        <name>S-adenosyl-L-methionine</name>
        <dbReference type="ChEBI" id="CHEBI:59789"/>
    </ligand>
</feature>